<accession>A0A922IVT0</accession>
<dbReference type="EMBL" id="CM031836">
    <property type="protein sequence ID" value="KAG6683484.1"/>
    <property type="molecule type" value="Genomic_DNA"/>
</dbReference>
<dbReference type="Proteomes" id="UP000811246">
    <property type="component" value="Chromosome 12"/>
</dbReference>
<protein>
    <submittedName>
        <fullName evidence="1">Uncharacterized protein</fullName>
    </submittedName>
</protein>
<proteinExistence type="predicted"/>
<dbReference type="AlphaFoldDB" id="A0A922IVT0"/>
<reference evidence="1" key="1">
    <citation type="submission" date="2021-01" db="EMBL/GenBank/DDBJ databases">
        <authorList>
            <person name="Lovell J.T."/>
            <person name="Bentley N."/>
            <person name="Bhattarai G."/>
            <person name="Jenkins J.W."/>
            <person name="Sreedasyam A."/>
            <person name="Alarcon Y."/>
            <person name="Bock C."/>
            <person name="Boston L."/>
            <person name="Carlson J."/>
            <person name="Cervantes K."/>
            <person name="Clermont K."/>
            <person name="Krom N."/>
            <person name="Kubenka K."/>
            <person name="Mamidi S."/>
            <person name="Mattison C."/>
            <person name="Monteros M."/>
            <person name="Pisani C."/>
            <person name="Plott C."/>
            <person name="Rajasekar S."/>
            <person name="Rhein H.S."/>
            <person name="Rohla C."/>
            <person name="Song M."/>
            <person name="Hilaire R.S."/>
            <person name="Shu S."/>
            <person name="Wells L."/>
            <person name="Wang X."/>
            <person name="Webber J."/>
            <person name="Heerema R.J."/>
            <person name="Klein P."/>
            <person name="Conner P."/>
            <person name="Grauke L."/>
            <person name="Grimwood J."/>
            <person name="Schmutz J."/>
            <person name="Randall J.J."/>
        </authorList>
    </citation>
    <scope>NUCLEOTIDE SEQUENCE</scope>
    <source>
        <tissue evidence="1">Leaf</tissue>
    </source>
</reference>
<name>A0A922IVT0_CARIL</name>
<gene>
    <name evidence="1" type="ORF">I3842_12G015800</name>
</gene>
<evidence type="ECO:0000313" key="2">
    <source>
        <dbReference type="Proteomes" id="UP000811246"/>
    </source>
</evidence>
<evidence type="ECO:0000313" key="1">
    <source>
        <dbReference type="EMBL" id="KAG6683484.1"/>
    </source>
</evidence>
<organism evidence="1 2">
    <name type="scientific">Carya illinoinensis</name>
    <name type="common">Pecan</name>
    <dbReference type="NCBI Taxonomy" id="32201"/>
    <lineage>
        <taxon>Eukaryota</taxon>
        <taxon>Viridiplantae</taxon>
        <taxon>Streptophyta</taxon>
        <taxon>Embryophyta</taxon>
        <taxon>Tracheophyta</taxon>
        <taxon>Spermatophyta</taxon>
        <taxon>Magnoliopsida</taxon>
        <taxon>eudicotyledons</taxon>
        <taxon>Gunneridae</taxon>
        <taxon>Pentapetalae</taxon>
        <taxon>rosids</taxon>
        <taxon>fabids</taxon>
        <taxon>Fagales</taxon>
        <taxon>Juglandaceae</taxon>
        <taxon>Carya</taxon>
    </lineage>
</organism>
<comment type="caution">
    <text evidence="1">The sequence shown here is derived from an EMBL/GenBank/DDBJ whole genome shotgun (WGS) entry which is preliminary data.</text>
</comment>
<sequence>MPGWGAEHYCRGRGKHLVSSMLVRPYMNDELCLWMLCFYVGMSPLSGRFVGFDFKPCISWYGLTIMVG</sequence>